<comment type="caution">
    <text evidence="10">The sequence shown here is derived from an EMBL/GenBank/DDBJ whole genome shotgun (WGS) entry which is preliminary data.</text>
</comment>
<comment type="subcellular location">
    <subcellularLocation>
        <location evidence="1">Cell membrane</location>
        <topology evidence="1">Single-pass membrane protein</topology>
    </subcellularLocation>
</comment>
<dbReference type="Proteomes" id="UP000264294">
    <property type="component" value="Unassembled WGS sequence"/>
</dbReference>
<reference evidence="10 12" key="1">
    <citation type="submission" date="2014-04" db="EMBL/GenBank/DDBJ databases">
        <authorList>
            <person name="Bishop-Lilly K.A."/>
            <person name="Broomall S.M."/>
            <person name="Chain P.S."/>
            <person name="Chertkov O."/>
            <person name="Coyne S.R."/>
            <person name="Daligault H.E."/>
            <person name="Davenport K.W."/>
            <person name="Erkkila T."/>
            <person name="Frey K.G."/>
            <person name="Gibbons H.S."/>
            <person name="Gu W."/>
            <person name="Jaissle J."/>
            <person name="Johnson S.L."/>
            <person name="Koroleva G.I."/>
            <person name="Ladner J.T."/>
            <person name="Lo C.-C."/>
            <person name="Minogue T.D."/>
            <person name="Munk C."/>
            <person name="Palacios G.F."/>
            <person name="Redden C.L."/>
            <person name="Rosenzweig C.N."/>
            <person name="Scholz M.B."/>
            <person name="Teshima H."/>
            <person name="Xu Y."/>
        </authorList>
    </citation>
    <scope>NUCLEOTIDE SEQUENCE [LARGE SCALE GENOMIC DNA]</scope>
    <source>
        <strain evidence="10 12">BHP</strain>
    </source>
</reference>
<dbReference type="GO" id="GO:0005886">
    <property type="term" value="C:plasma membrane"/>
    <property type="evidence" value="ECO:0007669"/>
    <property type="project" value="UniProtKB-SubCell"/>
</dbReference>
<dbReference type="InterPro" id="IPR034026">
    <property type="entry name" value="EssA"/>
</dbReference>
<evidence type="ECO:0000256" key="2">
    <source>
        <dbReference type="ARBA" id="ARBA00008570"/>
    </source>
</evidence>
<evidence type="ECO:0000313" key="13">
    <source>
        <dbReference type="Proteomes" id="UP000264294"/>
    </source>
</evidence>
<evidence type="ECO:0000313" key="10">
    <source>
        <dbReference type="EMBL" id="KFM95633.1"/>
    </source>
</evidence>
<evidence type="ECO:0000313" key="12">
    <source>
        <dbReference type="Proteomes" id="UP000029389"/>
    </source>
</evidence>
<dbReference type="InterPro" id="IPR018920">
    <property type="entry name" value="EssA/YueC"/>
</dbReference>
<keyword evidence="3" id="KW-1003">Cell membrane</keyword>
<dbReference type="AlphaFoldDB" id="A0A090YA52"/>
<reference evidence="11 13" key="2">
    <citation type="submission" date="2018-08" db="EMBL/GenBank/DDBJ databases">
        <title>Bacillus clarus sp. nov. strain PS00077A.</title>
        <authorList>
            <person name="Mendez Acevedo M."/>
            <person name="Carroll L."/>
            <person name="Mukherjee M."/>
            <person name="Wiedmann M."/>
            <person name="Kovac J."/>
        </authorList>
    </citation>
    <scope>NUCLEOTIDE SEQUENCE [LARGE SCALE GENOMIC DNA]</scope>
    <source>
        <strain evidence="11 13">PS00077A</strain>
    </source>
</reference>
<keyword evidence="6 8" id="KW-0472">Membrane</keyword>
<evidence type="ECO:0000256" key="9">
    <source>
        <dbReference type="SAM" id="SignalP"/>
    </source>
</evidence>
<evidence type="ECO:0000256" key="4">
    <source>
        <dbReference type="ARBA" id="ARBA00022692"/>
    </source>
</evidence>
<feature type="chain" id="PRO_5001867295" evidence="9">
    <location>
        <begin position="27"/>
        <end position="170"/>
    </location>
</feature>
<proteinExistence type="inferred from homology"/>
<evidence type="ECO:0000313" key="11">
    <source>
        <dbReference type="EMBL" id="RFT63498.1"/>
    </source>
</evidence>
<feature type="coiled-coil region" evidence="7">
    <location>
        <begin position="38"/>
        <end position="94"/>
    </location>
</feature>
<dbReference type="EMBL" id="QVOD01000046">
    <property type="protein sequence ID" value="RFT63498.1"/>
    <property type="molecule type" value="Genomic_DNA"/>
</dbReference>
<evidence type="ECO:0000256" key="8">
    <source>
        <dbReference type="SAM" id="Phobius"/>
    </source>
</evidence>
<dbReference type="Proteomes" id="UP000029389">
    <property type="component" value="Unassembled WGS sequence"/>
</dbReference>
<keyword evidence="9" id="KW-0732">Signal</keyword>
<sequence length="170" mass="19356">MKLILIRASFITAFLLLFLAPSSLYADTGSYLDHNGKMDLKTDRVEQIKQEKVEKEQKETQETELEKHAPDLFKEQTKDVIKEKQKQIEGETKALNDSLFVTSDKKDTTVKDRQNSLFAQNYTVSNAVNVDQKTNQLETEPISTQMIGILSGVVLAICCGIYVVIRKIWQ</sequence>
<dbReference type="PATRIC" id="fig|1405.8.peg.5662"/>
<feature type="transmembrane region" description="Helical" evidence="8">
    <location>
        <begin position="146"/>
        <end position="165"/>
    </location>
</feature>
<evidence type="ECO:0000256" key="1">
    <source>
        <dbReference type="ARBA" id="ARBA00004162"/>
    </source>
</evidence>
<evidence type="ECO:0000256" key="3">
    <source>
        <dbReference type="ARBA" id="ARBA00022475"/>
    </source>
</evidence>
<dbReference type="RefSeq" id="WP_042984744.1">
    <property type="nucleotide sequence ID" value="NZ_JMQC01000009.1"/>
</dbReference>
<accession>A0A090YA52</accession>
<name>A0A090YA52_9BACI</name>
<comment type="similarity">
    <text evidence="2">Belongs to the EssA family.</text>
</comment>
<dbReference type="NCBIfam" id="TIGR03927">
    <property type="entry name" value="T7SS_EssA_Firm"/>
    <property type="match status" value="1"/>
</dbReference>
<feature type="signal peptide" evidence="9">
    <location>
        <begin position="1"/>
        <end position="26"/>
    </location>
</feature>
<protein>
    <submittedName>
        <fullName evidence="10">Type VII secretion protein EssA</fullName>
    </submittedName>
</protein>
<keyword evidence="13" id="KW-1185">Reference proteome</keyword>
<keyword evidence="5 8" id="KW-1133">Transmembrane helix</keyword>
<dbReference type="Pfam" id="PF10661">
    <property type="entry name" value="EssA"/>
    <property type="match status" value="1"/>
</dbReference>
<evidence type="ECO:0000256" key="5">
    <source>
        <dbReference type="ARBA" id="ARBA00022989"/>
    </source>
</evidence>
<gene>
    <name evidence="10" type="primary">essA</name>
    <name evidence="11" type="ORF">D0U04_24820</name>
    <name evidence="10" type="ORF">DJ93_5486</name>
</gene>
<dbReference type="EMBL" id="JMQC01000009">
    <property type="protein sequence ID" value="KFM95633.1"/>
    <property type="molecule type" value="Genomic_DNA"/>
</dbReference>
<evidence type="ECO:0000256" key="6">
    <source>
        <dbReference type="ARBA" id="ARBA00023136"/>
    </source>
</evidence>
<keyword evidence="4 8" id="KW-0812">Transmembrane</keyword>
<keyword evidence="7" id="KW-0175">Coiled coil</keyword>
<organism evidence="10 12">
    <name type="scientific">Bacillus clarus</name>
    <dbReference type="NCBI Taxonomy" id="2338372"/>
    <lineage>
        <taxon>Bacteria</taxon>
        <taxon>Bacillati</taxon>
        <taxon>Bacillota</taxon>
        <taxon>Bacilli</taxon>
        <taxon>Bacillales</taxon>
        <taxon>Bacillaceae</taxon>
        <taxon>Bacillus</taxon>
        <taxon>Bacillus cereus group</taxon>
    </lineage>
</organism>
<evidence type="ECO:0000256" key="7">
    <source>
        <dbReference type="SAM" id="Coils"/>
    </source>
</evidence>